<name>A0A176Z1M4_9BRAD</name>
<comment type="caution">
    <text evidence="2">The sequence shown here is derived from an EMBL/GenBank/DDBJ whole genome shotgun (WGS) entry which is preliminary data.</text>
</comment>
<sequence>MRALFCALLSTTAIGGGAAHSQTMGPMWDPSQLPESRGIVKQYTLTPRGDIDGIILTDGTEVKLPPHLTAQTVFSIRPGDQVSVRGLRARAVALVDAASITNVATGRSVVDSGPPDRRDRGQDQVISGRIAAPLHGKRGEVNGALLDDGTVLRLPPPEAERLQDWLRQGQPVSVRGAILDTPLGRVVDVQAIGSSPEQMSELAGPRPPRGPADGPDRRGPPPPPPGFGPPPPPPPRS</sequence>
<reference evidence="2 3" key="1">
    <citation type="submission" date="2016-03" db="EMBL/GenBank/DDBJ databases">
        <title>Draft Genome Sequence of the Strain BR 10245 (Bradyrhizobium sp.) isolated from nodules of Centrolobium paraense.</title>
        <authorList>
            <person name="Simoes-Araujo J.L.Sr."/>
            <person name="Barauna A.C."/>
            <person name="Silva K."/>
            <person name="Zilli J.E."/>
        </authorList>
    </citation>
    <scope>NUCLEOTIDE SEQUENCE [LARGE SCALE GENOMIC DNA]</scope>
    <source>
        <strain evidence="2 3">BR 10245</strain>
    </source>
</reference>
<dbReference type="Proteomes" id="UP000076959">
    <property type="component" value="Unassembled WGS sequence"/>
</dbReference>
<dbReference type="AlphaFoldDB" id="A0A176Z1M4"/>
<proteinExistence type="predicted"/>
<dbReference type="STRING" id="1505087.AYJ54_42600"/>
<evidence type="ECO:0000256" key="1">
    <source>
        <dbReference type="SAM" id="MobiDB-lite"/>
    </source>
</evidence>
<keyword evidence="3" id="KW-1185">Reference proteome</keyword>
<evidence type="ECO:0000313" key="2">
    <source>
        <dbReference type="EMBL" id="OAF14310.1"/>
    </source>
</evidence>
<protein>
    <submittedName>
        <fullName evidence="2">Uncharacterized protein</fullName>
    </submittedName>
</protein>
<feature type="region of interest" description="Disordered" evidence="1">
    <location>
        <begin position="192"/>
        <end position="237"/>
    </location>
</feature>
<feature type="region of interest" description="Disordered" evidence="1">
    <location>
        <begin position="106"/>
        <end position="125"/>
    </location>
</feature>
<organism evidence="2 3">
    <name type="scientific">Bradyrhizobium centrolobii</name>
    <dbReference type="NCBI Taxonomy" id="1505087"/>
    <lineage>
        <taxon>Bacteria</taxon>
        <taxon>Pseudomonadati</taxon>
        <taxon>Pseudomonadota</taxon>
        <taxon>Alphaproteobacteria</taxon>
        <taxon>Hyphomicrobiales</taxon>
        <taxon>Nitrobacteraceae</taxon>
        <taxon>Bradyrhizobium</taxon>
    </lineage>
</organism>
<evidence type="ECO:0000313" key="3">
    <source>
        <dbReference type="Proteomes" id="UP000076959"/>
    </source>
</evidence>
<feature type="compositionally biased region" description="Pro residues" evidence="1">
    <location>
        <begin position="220"/>
        <end position="237"/>
    </location>
</feature>
<gene>
    <name evidence="2" type="ORF">AYJ54_42600</name>
</gene>
<dbReference type="EMBL" id="LUUB01000030">
    <property type="protein sequence ID" value="OAF14310.1"/>
    <property type="molecule type" value="Genomic_DNA"/>
</dbReference>
<accession>A0A176Z1M4</accession>